<reference evidence="2 3" key="1">
    <citation type="journal article" date="2010" name="BMC Genomics">
        <title>Metabolic flexibility revealed in the genome of the cyst-forming alpha-1 proteobacterium Rhodospirillum centenum.</title>
        <authorList>
            <person name="Lu Y.K."/>
            <person name="Marden J."/>
            <person name="Han M."/>
            <person name="Swingley W.D."/>
            <person name="Mastrian S.D."/>
            <person name="Chowdhury S.R."/>
            <person name="Hao J."/>
            <person name="Helmy T."/>
            <person name="Kim S."/>
            <person name="Kurdoglu A.A."/>
            <person name="Matthies H.J."/>
            <person name="Rollo D."/>
            <person name="Stothard P."/>
            <person name="Blankenship R.E."/>
            <person name="Bauer C.E."/>
            <person name="Touchman J.W."/>
        </authorList>
    </citation>
    <scope>NUCLEOTIDE SEQUENCE [LARGE SCALE GENOMIC DNA]</scope>
    <source>
        <strain evidence="3">ATCC 51521 / SW</strain>
    </source>
</reference>
<evidence type="ECO:0000313" key="3">
    <source>
        <dbReference type="Proteomes" id="UP000001591"/>
    </source>
</evidence>
<dbReference type="HOGENOM" id="CLU_2938708_0_0_5"/>
<feature type="region of interest" description="Disordered" evidence="1">
    <location>
        <begin position="1"/>
        <end position="26"/>
    </location>
</feature>
<evidence type="ECO:0000256" key="1">
    <source>
        <dbReference type="SAM" id="MobiDB-lite"/>
    </source>
</evidence>
<keyword evidence="3" id="KW-1185">Reference proteome</keyword>
<name>B6IYC8_RHOCS</name>
<sequence>MVDTMITADQMRRHGGNGGIRMGKSSAARQGRLSCLGAANTATGTMAASRATAITGRAAP</sequence>
<dbReference type="Proteomes" id="UP000001591">
    <property type="component" value="Chromosome"/>
</dbReference>
<accession>B6IYC8</accession>
<protein>
    <submittedName>
        <fullName evidence="2">Uncharacterized protein</fullName>
    </submittedName>
</protein>
<dbReference type="EMBL" id="CP000613">
    <property type="protein sequence ID" value="ACJ01302.1"/>
    <property type="molecule type" value="Genomic_DNA"/>
</dbReference>
<dbReference type="AlphaFoldDB" id="B6IYC8"/>
<dbReference type="KEGG" id="rce:RC1_3960"/>
<organism evidence="2 3">
    <name type="scientific">Rhodospirillum centenum (strain ATCC 51521 / SW)</name>
    <dbReference type="NCBI Taxonomy" id="414684"/>
    <lineage>
        <taxon>Bacteria</taxon>
        <taxon>Pseudomonadati</taxon>
        <taxon>Pseudomonadota</taxon>
        <taxon>Alphaproteobacteria</taxon>
        <taxon>Rhodospirillales</taxon>
        <taxon>Rhodospirillaceae</taxon>
        <taxon>Rhodospirillum</taxon>
    </lineage>
</organism>
<evidence type="ECO:0000313" key="2">
    <source>
        <dbReference type="EMBL" id="ACJ01302.1"/>
    </source>
</evidence>
<proteinExistence type="predicted"/>
<dbReference type="STRING" id="414684.RC1_3960"/>
<gene>
    <name evidence="2" type="ordered locus">RC1_3960</name>
</gene>